<dbReference type="InterPro" id="IPR011043">
    <property type="entry name" value="Gal_Oxase/kelch_b-propeller"/>
</dbReference>
<keyword evidence="2" id="KW-1185">Reference proteome</keyword>
<proteinExistence type="predicted"/>
<gene>
    <name evidence="1" type="ORF">SNAT2548_LOCUS5269</name>
</gene>
<accession>A0A812IZ21</accession>
<evidence type="ECO:0000313" key="1">
    <source>
        <dbReference type="EMBL" id="CAE7193987.1"/>
    </source>
</evidence>
<evidence type="ECO:0000313" key="2">
    <source>
        <dbReference type="Proteomes" id="UP000604046"/>
    </source>
</evidence>
<comment type="caution">
    <text evidence="1">The sequence shown here is derived from an EMBL/GenBank/DDBJ whole genome shotgun (WGS) entry which is preliminary data.</text>
</comment>
<reference evidence="1" key="1">
    <citation type="submission" date="2021-02" db="EMBL/GenBank/DDBJ databases">
        <authorList>
            <person name="Dougan E. K."/>
            <person name="Rhodes N."/>
            <person name="Thang M."/>
            <person name="Chan C."/>
        </authorList>
    </citation>
    <scope>NUCLEOTIDE SEQUENCE</scope>
</reference>
<dbReference type="Proteomes" id="UP000604046">
    <property type="component" value="Unassembled WGS sequence"/>
</dbReference>
<dbReference type="AlphaFoldDB" id="A0A812IZ21"/>
<dbReference type="OrthoDB" id="429155at2759"/>
<organism evidence="1 2">
    <name type="scientific">Symbiodinium natans</name>
    <dbReference type="NCBI Taxonomy" id="878477"/>
    <lineage>
        <taxon>Eukaryota</taxon>
        <taxon>Sar</taxon>
        <taxon>Alveolata</taxon>
        <taxon>Dinophyceae</taxon>
        <taxon>Suessiales</taxon>
        <taxon>Symbiodiniaceae</taxon>
        <taxon>Symbiodinium</taxon>
    </lineage>
</organism>
<protein>
    <submittedName>
        <fullName evidence="1">Uncharacterized protein</fullName>
    </submittedName>
</protein>
<dbReference type="SUPFAM" id="SSF50965">
    <property type="entry name" value="Galactose oxidase, central domain"/>
    <property type="match status" value="1"/>
</dbReference>
<name>A0A812IZ21_9DINO</name>
<dbReference type="EMBL" id="CAJNDS010000336">
    <property type="protein sequence ID" value="CAE7193987.1"/>
    <property type="molecule type" value="Genomic_DNA"/>
</dbReference>
<sequence length="702" mass="75925">MGSGASAPQLGEVKGIPTNAKGETKKKFSAACEVHGKIVMAPYNAKQMCVYDAATEEVTSVQVSEALGDATGTSGKFHSICKADGRVYLAPWSAAQKMLEYDVATGRSTAIDISEAADPTEPKKFSSVCEACGKIYLAPFNAGKMLEYDPCTRTCTGIDVSAAVGSAETSKFYSMCAADGMVYLAPHDAEKMYVYDARAGTGKAVDISAAVDSSMPSKFRDIGAAAGKIYLVPRNAPEMFIYDPSTGSGTGVDVSAAASPGLQGKFRSFCAVGDRIYLAPGCAPQMFVYDAATCRGMAVDISDAAIPSASAKFRAMCVSGGKIYLAPHNAGKMFFYDPVFCMGSGIDISGATDPNQDEKFESMCAFDGRIFLIPAAAEKLVVCKDFVADHRFAPEGARMILDQYQIQLELFQQTWTPRLAAAREVLKQESEKAGISAAYLLEPFLPYVAETAPRGLGFGDAAPSTSFVDISVVMFDRETGLGAKITCPRDHGQGCAGVDAVDQTYRRRATHFVSWCWRYTPQHVIGALRNWCRQSDAKAANVFLWMCFFCNNQYRIAAATSTAQLKTVFESNLSSIGKMIILLDDYLSPVYISRLWCIFETYVSVEQSIEPDVVLPDCAASKLTDELRQEDNVLVMLKNNFQSINVANARATVPSDEEVIKTLINESLGGFEKVNTTVKKRLLPHLTQVVKGFLDSYLLGDE</sequence>